<evidence type="ECO:0000313" key="2">
    <source>
        <dbReference type="EMBL" id="CBL87150.1"/>
    </source>
</evidence>
<keyword evidence="1" id="KW-0812">Transmembrane</keyword>
<evidence type="ECO:0000256" key="1">
    <source>
        <dbReference type="SAM" id="Phobius"/>
    </source>
</evidence>
<dbReference type="AlphaFoldDB" id="F4MM09"/>
<accession>F4MM09</accession>
<organism evidence="2">
    <name type="scientific">uncultured Sphingobacteriia bacterium</name>
    <dbReference type="NCBI Taxonomy" id="246143"/>
    <lineage>
        <taxon>Bacteria</taxon>
        <taxon>Pseudomonadati</taxon>
        <taxon>Bacteroidota</taxon>
        <taxon>Sphingobacteriia</taxon>
        <taxon>environmental samples</taxon>
    </lineage>
</organism>
<keyword evidence="1" id="KW-0472">Membrane</keyword>
<keyword evidence="1" id="KW-1133">Transmembrane helix</keyword>
<protein>
    <submittedName>
        <fullName evidence="2">Uncharacterized protein</fullName>
    </submittedName>
</protein>
<name>F4MM09_9BACT</name>
<dbReference type="EMBL" id="FQ032810">
    <property type="protein sequence ID" value="CBL87150.1"/>
    <property type="molecule type" value="Genomic_DNA"/>
</dbReference>
<gene>
    <name evidence="2" type="ORF">S3_858_0001</name>
</gene>
<reference evidence="2" key="2">
    <citation type="journal article" date="2012" name="Environ. Microbiol.">
        <title>Genomic content of uncultured Bacteroidetes from contrasting oceanic provinces in the North Atlantic Ocean.</title>
        <authorList>
            <person name="Gomez-Pereira P.R."/>
            <person name="Schuler M."/>
            <person name="Fuchs B.M."/>
            <person name="Bennke C."/>
            <person name="Teeling H."/>
            <person name="Waldmann J."/>
            <person name="Richter M."/>
            <person name="Barbe V."/>
            <person name="Bataille E."/>
            <person name="Glockner F.O."/>
            <person name="Amann R."/>
        </authorList>
    </citation>
    <scope>NUCLEOTIDE SEQUENCE</scope>
</reference>
<feature type="transmembrane region" description="Helical" evidence="1">
    <location>
        <begin position="29"/>
        <end position="49"/>
    </location>
</feature>
<reference evidence="2" key="1">
    <citation type="submission" date="2010-05" db="EMBL/GenBank/DDBJ databases">
        <authorList>
            <person name="Genoscope - CEA"/>
        </authorList>
    </citation>
    <scope>NUCLEOTIDE SEQUENCE</scope>
</reference>
<proteinExistence type="predicted"/>
<sequence>MVATVFCRAIPPATVIFSSLKSIVLNFSLFSNALNSVLTPVMTLILWFLNSLIIEPRSLALTINMVFAP</sequence>